<reference evidence="2" key="2">
    <citation type="submission" date="2017-02" db="EMBL/GenBank/DDBJ databases">
        <title>Sunflower complete genome.</title>
        <authorList>
            <person name="Langlade N."/>
            <person name="Munos S."/>
        </authorList>
    </citation>
    <scope>NUCLEOTIDE SEQUENCE [LARGE SCALE GENOMIC DNA]</scope>
    <source>
        <tissue evidence="2">Leaves</tissue>
    </source>
</reference>
<evidence type="ECO:0000313" key="2">
    <source>
        <dbReference type="EMBL" id="OTG08344.1"/>
    </source>
</evidence>
<proteinExistence type="predicted"/>
<dbReference type="EMBL" id="CM007900">
    <property type="protein sequence ID" value="OTG08344.1"/>
    <property type="molecule type" value="Genomic_DNA"/>
</dbReference>
<dbReference type="Proteomes" id="UP000215914">
    <property type="component" value="Chromosome 11"/>
</dbReference>
<dbReference type="EMBL" id="MNCJ02000326">
    <property type="protein sequence ID" value="KAF5782229.1"/>
    <property type="molecule type" value="Genomic_DNA"/>
</dbReference>
<reference evidence="1" key="3">
    <citation type="submission" date="2020-06" db="EMBL/GenBank/DDBJ databases">
        <title>Helianthus annuus Genome sequencing and assembly Release 2.</title>
        <authorList>
            <person name="Gouzy J."/>
            <person name="Langlade N."/>
            <person name="Munos S."/>
        </authorList>
    </citation>
    <scope>NUCLEOTIDE SEQUENCE</scope>
    <source>
        <tissue evidence="1">Leaves</tissue>
    </source>
</reference>
<keyword evidence="3" id="KW-1185">Reference proteome</keyword>
<organism evidence="2 3">
    <name type="scientific">Helianthus annuus</name>
    <name type="common">Common sunflower</name>
    <dbReference type="NCBI Taxonomy" id="4232"/>
    <lineage>
        <taxon>Eukaryota</taxon>
        <taxon>Viridiplantae</taxon>
        <taxon>Streptophyta</taxon>
        <taxon>Embryophyta</taxon>
        <taxon>Tracheophyta</taxon>
        <taxon>Spermatophyta</taxon>
        <taxon>Magnoliopsida</taxon>
        <taxon>eudicotyledons</taxon>
        <taxon>Gunneridae</taxon>
        <taxon>Pentapetalae</taxon>
        <taxon>asterids</taxon>
        <taxon>campanulids</taxon>
        <taxon>Asterales</taxon>
        <taxon>Asteraceae</taxon>
        <taxon>Asteroideae</taxon>
        <taxon>Heliantheae alliance</taxon>
        <taxon>Heliantheae</taxon>
        <taxon>Helianthus</taxon>
    </lineage>
</organism>
<dbReference type="InParanoid" id="A0A251TBR4"/>
<evidence type="ECO:0000313" key="1">
    <source>
        <dbReference type="EMBL" id="KAF5782229.1"/>
    </source>
</evidence>
<accession>A0A251TBR4</accession>
<name>A0A251TBR4_HELAN</name>
<dbReference type="AlphaFoldDB" id="A0A251TBR4"/>
<sequence length="110" mass="12662">MIKMIFYGTKDDLKHLQAKASIFIHSRAFYHQDHHLLSGDTIQDDRTSDHSYLPFTDAILKLVDHADISIKESKYQDSMPPFEGFAHYIPPLCGDIVVKALTFKDLHFNV</sequence>
<gene>
    <name evidence="2" type="ORF">HannXRQ_Chr11g0340701</name>
    <name evidence="1" type="ORF">HanXRQr2_Chr11g0493241</name>
</gene>
<evidence type="ECO:0000313" key="3">
    <source>
        <dbReference type="Proteomes" id="UP000215914"/>
    </source>
</evidence>
<reference evidence="1 3" key="1">
    <citation type="journal article" date="2017" name="Nature">
        <title>The sunflower genome provides insights into oil metabolism, flowering and Asterid evolution.</title>
        <authorList>
            <person name="Badouin H."/>
            <person name="Gouzy J."/>
            <person name="Grassa C.J."/>
            <person name="Murat F."/>
            <person name="Staton S.E."/>
            <person name="Cottret L."/>
            <person name="Lelandais-Briere C."/>
            <person name="Owens G.L."/>
            <person name="Carrere S."/>
            <person name="Mayjonade B."/>
            <person name="Legrand L."/>
            <person name="Gill N."/>
            <person name="Kane N.C."/>
            <person name="Bowers J.E."/>
            <person name="Hubner S."/>
            <person name="Bellec A."/>
            <person name="Berard A."/>
            <person name="Berges H."/>
            <person name="Blanchet N."/>
            <person name="Boniface M.C."/>
            <person name="Brunel D."/>
            <person name="Catrice O."/>
            <person name="Chaidir N."/>
            <person name="Claudel C."/>
            <person name="Donnadieu C."/>
            <person name="Faraut T."/>
            <person name="Fievet G."/>
            <person name="Helmstetter N."/>
            <person name="King M."/>
            <person name="Knapp S.J."/>
            <person name="Lai Z."/>
            <person name="Le Paslier M.C."/>
            <person name="Lippi Y."/>
            <person name="Lorenzon L."/>
            <person name="Mandel J.R."/>
            <person name="Marage G."/>
            <person name="Marchand G."/>
            <person name="Marquand E."/>
            <person name="Bret-Mestries E."/>
            <person name="Morien E."/>
            <person name="Nambeesan S."/>
            <person name="Nguyen T."/>
            <person name="Pegot-Espagnet P."/>
            <person name="Pouilly N."/>
            <person name="Raftis F."/>
            <person name="Sallet E."/>
            <person name="Schiex T."/>
            <person name="Thomas J."/>
            <person name="Vandecasteele C."/>
            <person name="Vares D."/>
            <person name="Vear F."/>
            <person name="Vautrin S."/>
            <person name="Crespi M."/>
            <person name="Mangin B."/>
            <person name="Burke J.M."/>
            <person name="Salse J."/>
            <person name="Munos S."/>
            <person name="Vincourt P."/>
            <person name="Rieseberg L.H."/>
            <person name="Langlade N.B."/>
        </authorList>
    </citation>
    <scope>NUCLEOTIDE SEQUENCE [LARGE SCALE GENOMIC DNA]</scope>
    <source>
        <strain evidence="3">cv. SF193</strain>
        <tissue evidence="1">Leaves</tissue>
    </source>
</reference>
<dbReference type="Gramene" id="mRNA:HanXRQr2_Chr11g0493241">
    <property type="protein sequence ID" value="mRNA:HanXRQr2_Chr11g0493241"/>
    <property type="gene ID" value="HanXRQr2_Chr11g0493241"/>
</dbReference>
<protein>
    <submittedName>
        <fullName evidence="2">Uncharacterized protein</fullName>
    </submittedName>
</protein>